<dbReference type="RefSeq" id="WP_011340065.1">
    <property type="nucleotide sequence ID" value="NC_007498.2"/>
</dbReference>
<dbReference type="OrthoDB" id="5387613at2"/>
<keyword evidence="4" id="KW-1185">Reference proteome</keyword>
<dbReference type="Proteomes" id="UP000002534">
    <property type="component" value="Chromosome"/>
</dbReference>
<dbReference type="InterPro" id="IPR007690">
    <property type="entry name" value="T2SS_GspM"/>
</dbReference>
<dbReference type="InterPro" id="IPR014717">
    <property type="entry name" value="Transl_elong_EF1B/ribsomal_bS6"/>
</dbReference>
<reference evidence="4" key="1">
    <citation type="submission" date="2005-10" db="EMBL/GenBank/DDBJ databases">
        <title>Complete sequence of Pelobacter carbinolicus DSM 2380.</title>
        <authorList>
            <person name="Copeland A."/>
            <person name="Lucas S."/>
            <person name="Lapidus A."/>
            <person name="Barry K."/>
            <person name="Detter J.C."/>
            <person name="Glavina T."/>
            <person name="Hammon N."/>
            <person name="Israni S."/>
            <person name="Pitluck S."/>
            <person name="Chertkov O."/>
            <person name="Schmutz J."/>
            <person name="Larimer F."/>
            <person name="Land M."/>
            <person name="Kyrpides N."/>
            <person name="Ivanova N."/>
            <person name="Richardson P."/>
        </authorList>
    </citation>
    <scope>NUCLEOTIDE SEQUENCE [LARGE SCALE GENOMIC DNA]</scope>
    <source>
        <strain evidence="4">DSM 2380 / NBRC 103641 / GraBd1</strain>
    </source>
</reference>
<gene>
    <name evidence="3" type="primary">mshJ</name>
    <name evidence="3" type="ordered locus">Pcar_0383</name>
</gene>
<dbReference type="HOGENOM" id="CLU_102941_0_0_7"/>
<dbReference type="GO" id="GO:0015628">
    <property type="term" value="P:protein secretion by the type II secretion system"/>
    <property type="evidence" value="ECO:0007669"/>
    <property type="project" value="InterPro"/>
</dbReference>
<evidence type="ECO:0000256" key="2">
    <source>
        <dbReference type="SAM" id="Phobius"/>
    </source>
</evidence>
<accession>Q3A7K1</accession>
<evidence type="ECO:0000313" key="4">
    <source>
        <dbReference type="Proteomes" id="UP000002534"/>
    </source>
</evidence>
<keyword evidence="1" id="KW-0175">Coiled coil</keyword>
<keyword evidence="2" id="KW-1133">Transmembrane helix</keyword>
<dbReference type="STRING" id="338963.Pcar_0383"/>
<proteinExistence type="predicted"/>
<feature type="transmembrane region" description="Helical" evidence="2">
    <location>
        <begin position="24"/>
        <end position="44"/>
    </location>
</feature>
<dbReference type="GO" id="GO:0015627">
    <property type="term" value="C:type II protein secretion system complex"/>
    <property type="evidence" value="ECO:0007669"/>
    <property type="project" value="InterPro"/>
</dbReference>
<evidence type="ECO:0000256" key="1">
    <source>
        <dbReference type="SAM" id="Coils"/>
    </source>
</evidence>
<protein>
    <submittedName>
        <fullName evidence="3">Type IV pilus biogenesis protein MshJ, putative</fullName>
    </submittedName>
</protein>
<name>Q3A7K1_SYNC1</name>
<dbReference type="AlphaFoldDB" id="Q3A7K1"/>
<keyword evidence="2" id="KW-0472">Membrane</keyword>
<dbReference type="KEGG" id="pca:Pcar_0383"/>
<sequence>MKALVVKVKQWADWLDQRSLRERVLLAAVVLVVGFLVFDALVFHPQAQNRRHLKTQMATLETTLAELDRQAETVLLRAKEDPDREHRAQQRQLQAELASLDERLKDLTVDLISPSDMAEVLRELLARQQGLRLVHLENLPPVALLPAKTESVESDSEPRTNLYRHPVRIVVSGTYLQALAYLRNLEKLPRKLFWDELEIVVGDYPRAEISLLVYTLSHRKGWIGV</sequence>
<reference evidence="3 4" key="2">
    <citation type="journal article" date="2012" name="BMC Genomics">
        <title>The genome of Pelobacter carbinolicus reveals surprising metabolic capabilities and physiological features.</title>
        <authorList>
            <person name="Aklujkar M."/>
            <person name="Haveman S.A."/>
            <person name="Didonato R.Jr."/>
            <person name="Chertkov O."/>
            <person name="Han C.S."/>
            <person name="Land M.L."/>
            <person name="Brown P."/>
            <person name="Lovley D.R."/>
        </authorList>
    </citation>
    <scope>NUCLEOTIDE SEQUENCE [LARGE SCALE GENOMIC DNA]</scope>
    <source>
        <strain evidence="4">DSM 2380 / NBRC 103641 / GraBd1</strain>
    </source>
</reference>
<dbReference type="EMBL" id="CP000142">
    <property type="protein sequence ID" value="ABA87643.1"/>
    <property type="molecule type" value="Genomic_DNA"/>
</dbReference>
<dbReference type="Gene3D" id="3.30.70.60">
    <property type="match status" value="1"/>
</dbReference>
<organism evidence="3 4">
    <name type="scientific">Syntrophotalea carbinolica (strain DSM 2380 / NBRC 103641 / GraBd1)</name>
    <name type="common">Pelobacter carbinolicus</name>
    <dbReference type="NCBI Taxonomy" id="338963"/>
    <lineage>
        <taxon>Bacteria</taxon>
        <taxon>Pseudomonadati</taxon>
        <taxon>Thermodesulfobacteriota</taxon>
        <taxon>Desulfuromonadia</taxon>
        <taxon>Desulfuromonadales</taxon>
        <taxon>Syntrophotaleaceae</taxon>
        <taxon>Syntrophotalea</taxon>
    </lineage>
</organism>
<feature type="coiled-coil region" evidence="1">
    <location>
        <begin position="50"/>
        <end position="110"/>
    </location>
</feature>
<keyword evidence="2" id="KW-0812">Transmembrane</keyword>
<dbReference type="Pfam" id="PF04612">
    <property type="entry name" value="T2SSM"/>
    <property type="match status" value="1"/>
</dbReference>
<evidence type="ECO:0000313" key="3">
    <source>
        <dbReference type="EMBL" id="ABA87643.1"/>
    </source>
</evidence>
<dbReference type="eggNOG" id="COG3167">
    <property type="taxonomic scope" value="Bacteria"/>
</dbReference>